<proteinExistence type="predicted"/>
<feature type="transmembrane region" description="Helical" evidence="1">
    <location>
        <begin position="68"/>
        <end position="86"/>
    </location>
</feature>
<evidence type="ECO:0008006" key="4">
    <source>
        <dbReference type="Google" id="ProtNLM"/>
    </source>
</evidence>
<dbReference type="AlphaFoldDB" id="A0A1G8RFB7"/>
<protein>
    <recommendedName>
        <fullName evidence="4">EamA domain-containing protein</fullName>
    </recommendedName>
</protein>
<keyword evidence="1" id="KW-0812">Transmembrane</keyword>
<dbReference type="EMBL" id="FNEV01000002">
    <property type="protein sequence ID" value="SDJ15764.1"/>
    <property type="molecule type" value="Genomic_DNA"/>
</dbReference>
<reference evidence="3" key="1">
    <citation type="submission" date="2016-10" db="EMBL/GenBank/DDBJ databases">
        <authorList>
            <person name="Varghese N."/>
            <person name="Submissions S."/>
        </authorList>
    </citation>
    <scope>NUCLEOTIDE SEQUENCE [LARGE SCALE GENOMIC DNA]</scope>
    <source>
        <strain evidence="3">DSM 4771</strain>
    </source>
</reference>
<feature type="transmembrane region" description="Helical" evidence="1">
    <location>
        <begin position="35"/>
        <end position="56"/>
    </location>
</feature>
<evidence type="ECO:0000313" key="3">
    <source>
        <dbReference type="Proteomes" id="UP000199225"/>
    </source>
</evidence>
<organism evidence="2 3">
    <name type="scientific">Salimicrobium halophilum</name>
    <dbReference type="NCBI Taxonomy" id="86666"/>
    <lineage>
        <taxon>Bacteria</taxon>
        <taxon>Bacillati</taxon>
        <taxon>Bacillota</taxon>
        <taxon>Bacilli</taxon>
        <taxon>Bacillales</taxon>
        <taxon>Bacillaceae</taxon>
        <taxon>Salimicrobium</taxon>
    </lineage>
</organism>
<dbReference type="Proteomes" id="UP000199225">
    <property type="component" value="Unassembled WGS sequence"/>
</dbReference>
<name>A0A1G8RFB7_9BACI</name>
<sequence length="88" mass="10048">MVIENLPSKLNSLRNFTTIGTVVAYYYFNTISPHLTIYIILAIGIPSTVVNLIIYYKLKNEIQIKIETVFLVILIGVGIYLAFLLFTY</sequence>
<evidence type="ECO:0000256" key="1">
    <source>
        <dbReference type="SAM" id="Phobius"/>
    </source>
</evidence>
<evidence type="ECO:0000313" key="2">
    <source>
        <dbReference type="EMBL" id="SDJ15764.1"/>
    </source>
</evidence>
<keyword evidence="3" id="KW-1185">Reference proteome</keyword>
<keyword evidence="1" id="KW-0472">Membrane</keyword>
<keyword evidence="1" id="KW-1133">Transmembrane helix</keyword>
<gene>
    <name evidence="2" type="ORF">SAMN04490247_1003</name>
</gene>
<accession>A0A1G8RFB7</accession>